<dbReference type="EMBL" id="VCAU01000028">
    <property type="protein sequence ID" value="KAF9890227.1"/>
    <property type="molecule type" value="Genomic_DNA"/>
</dbReference>
<organism evidence="1 2">
    <name type="scientific">Aspergillus nanangensis</name>
    <dbReference type="NCBI Taxonomy" id="2582783"/>
    <lineage>
        <taxon>Eukaryota</taxon>
        <taxon>Fungi</taxon>
        <taxon>Dikarya</taxon>
        <taxon>Ascomycota</taxon>
        <taxon>Pezizomycotina</taxon>
        <taxon>Eurotiomycetes</taxon>
        <taxon>Eurotiomycetidae</taxon>
        <taxon>Eurotiales</taxon>
        <taxon>Aspergillaceae</taxon>
        <taxon>Aspergillus</taxon>
        <taxon>Aspergillus subgen. Circumdati</taxon>
    </lineage>
</organism>
<sequence>MGIVQGPSADERYKHQGVERVIATRLEDNSRVSMGLAHPGMIVGSSVGLFMAVRRFILRYLSFPRPGFLAVRLLNDSPDSWTGRYIATQWLDNPWYIKPTLLSRWGPKALAVRFFGTGNLPSKNGQFRDEGYDIRTIGPGSMENKGQAEVDAMFADLKKRNMTATCPFNG</sequence>
<dbReference type="PANTHER" id="PTHR36124">
    <property type="match status" value="1"/>
</dbReference>
<dbReference type="InterPro" id="IPR046366">
    <property type="entry name" value="MPAB"/>
</dbReference>
<keyword evidence="2" id="KW-1185">Reference proteome</keyword>
<evidence type="ECO:0000313" key="1">
    <source>
        <dbReference type="EMBL" id="KAF9890227.1"/>
    </source>
</evidence>
<dbReference type="Proteomes" id="UP001194746">
    <property type="component" value="Unassembled WGS sequence"/>
</dbReference>
<comment type="caution">
    <text evidence="1">The sequence shown here is derived from an EMBL/GenBank/DDBJ whole genome shotgun (WGS) entry which is preliminary data.</text>
</comment>
<protein>
    <submittedName>
        <fullName evidence="1">Uncharacterized protein</fullName>
    </submittedName>
</protein>
<dbReference type="AlphaFoldDB" id="A0AAD4CPT1"/>
<gene>
    <name evidence="1" type="ORF">FE257_006139</name>
</gene>
<evidence type="ECO:0000313" key="2">
    <source>
        <dbReference type="Proteomes" id="UP001194746"/>
    </source>
</evidence>
<reference evidence="1" key="2">
    <citation type="submission" date="2020-02" db="EMBL/GenBank/DDBJ databases">
        <authorList>
            <person name="Gilchrist C.L.M."/>
            <person name="Chooi Y.-H."/>
        </authorList>
    </citation>
    <scope>NUCLEOTIDE SEQUENCE</scope>
    <source>
        <strain evidence="1">MST-FP2251</strain>
    </source>
</reference>
<reference evidence="1" key="1">
    <citation type="journal article" date="2019" name="Beilstein J. Org. Chem.">
        <title>Nanangenines: drimane sesquiterpenoids as the dominant metabolite cohort of a novel Australian fungus, Aspergillus nanangensis.</title>
        <authorList>
            <person name="Lacey H.J."/>
            <person name="Gilchrist C.L.M."/>
            <person name="Crombie A."/>
            <person name="Kalaitzis J.A."/>
            <person name="Vuong D."/>
            <person name="Rutledge P.J."/>
            <person name="Turner P."/>
            <person name="Pitt J.I."/>
            <person name="Lacey E."/>
            <person name="Chooi Y.H."/>
            <person name="Piggott A.M."/>
        </authorList>
    </citation>
    <scope>NUCLEOTIDE SEQUENCE</scope>
    <source>
        <strain evidence="1">MST-FP2251</strain>
    </source>
</reference>
<name>A0AAD4CPT1_ASPNN</name>
<accession>A0AAD4CPT1</accession>
<dbReference type="PANTHER" id="PTHR36124:SF4">
    <property type="entry name" value="ER-BOUND OXYGENASE MPAB_MPAB'_RUBBER OXYGENASE CATALYTIC DOMAIN-CONTAINING PROTEIN"/>
    <property type="match status" value="1"/>
</dbReference>
<dbReference type="GO" id="GO:0016491">
    <property type="term" value="F:oxidoreductase activity"/>
    <property type="evidence" value="ECO:0007669"/>
    <property type="project" value="InterPro"/>
</dbReference>
<proteinExistence type="predicted"/>